<protein>
    <submittedName>
        <fullName evidence="2">Stage III sporulation protein AD</fullName>
    </submittedName>
</protein>
<dbReference type="InterPro" id="IPR025664">
    <property type="entry name" value="Spore_III_AC/AD"/>
</dbReference>
<dbReference type="NCBIfam" id="TIGR02849">
    <property type="entry name" value="spore_III_AD"/>
    <property type="match status" value="1"/>
</dbReference>
<keyword evidence="1" id="KW-0472">Membrane</keyword>
<evidence type="ECO:0000313" key="2">
    <source>
        <dbReference type="EMBL" id="ADI01201.1"/>
    </source>
</evidence>
<dbReference type="InterPro" id="IPR014211">
    <property type="entry name" value="Spore_III_AD"/>
</dbReference>
<feature type="transmembrane region" description="Helical" evidence="1">
    <location>
        <begin position="28"/>
        <end position="51"/>
    </location>
</feature>
<organism evidence="2 3">
    <name type="scientific">Syntrophothermus lipocalidus (strain DSM 12680 / TGB-C1)</name>
    <dbReference type="NCBI Taxonomy" id="643648"/>
    <lineage>
        <taxon>Bacteria</taxon>
        <taxon>Bacillati</taxon>
        <taxon>Bacillota</taxon>
        <taxon>Clostridia</taxon>
        <taxon>Eubacteriales</taxon>
        <taxon>Syntrophomonadaceae</taxon>
        <taxon>Syntrophothermus</taxon>
    </lineage>
</organism>
<name>D7CKG6_SYNLT</name>
<dbReference type="KEGG" id="slp:Slip_0417"/>
<reference evidence="3" key="1">
    <citation type="journal article" date="2010" name="Stand. Genomic Sci.">
        <title>Complete genome sequence of Syntrophothermus lipocalidus type strain (TGB-C1T).</title>
        <authorList>
            <consortium name="US DOE Joint Genome Institute (JGI-PGF)"/>
            <person name="Djao O."/>
            <person name="Zhang X."/>
            <person name="Lucas S."/>
            <person name="Lapidus A."/>
            <person name="Glavina Del Rio T."/>
            <person name="Nolan M."/>
            <person name="Tice H."/>
            <person name="Cheng J."/>
            <person name="Han C."/>
            <person name="Tapia R."/>
            <person name="Goodwin L."/>
            <person name="Pitluck S."/>
            <person name="Liolios K."/>
            <person name="Ivanova N."/>
            <person name="Mavromatis K."/>
            <person name="Mikhailova N."/>
            <person name="Ovchinnikova G."/>
            <person name="Pati A."/>
            <person name="Brambilla E."/>
            <person name="Chen A."/>
            <person name="Palaniappan K."/>
            <person name="Land M."/>
            <person name="Hauser L."/>
            <person name="Chang Y."/>
            <person name="Jeffries C."/>
            <person name="Rohde M."/>
            <person name="Sikorski J."/>
            <person name="Spring S."/>
            <person name="Goker M."/>
            <person name="Detter J."/>
            <person name="Woyke T."/>
            <person name="Bristow J."/>
            <person name="Eisen J."/>
            <person name="Markowitz V."/>
            <person name="Hugenholtz P."/>
            <person name="Kyrpides N."/>
            <person name="Klenk H."/>
        </authorList>
    </citation>
    <scope>NUCLEOTIDE SEQUENCE [LARGE SCALE GENOMIC DNA]</scope>
    <source>
        <strain evidence="3">DSM 12680 / TGB-C1</strain>
    </source>
</reference>
<dbReference type="STRING" id="643648.Slip_0417"/>
<dbReference type="HOGENOM" id="CLU_159353_1_1_9"/>
<keyword evidence="1" id="KW-0812">Transmembrane</keyword>
<feature type="transmembrane region" description="Helical" evidence="1">
    <location>
        <begin position="6"/>
        <end position="21"/>
    </location>
</feature>
<evidence type="ECO:0000313" key="3">
    <source>
        <dbReference type="Proteomes" id="UP000000378"/>
    </source>
</evidence>
<keyword evidence="3" id="KW-1185">Reference proteome</keyword>
<dbReference type="OrthoDB" id="1682150at2"/>
<feature type="transmembrane region" description="Helical" evidence="1">
    <location>
        <begin position="63"/>
        <end position="81"/>
    </location>
</feature>
<dbReference type="eggNOG" id="ENOG5032SJW">
    <property type="taxonomic scope" value="Bacteria"/>
</dbReference>
<keyword evidence="1" id="KW-1133">Transmembrane helix</keyword>
<proteinExistence type="predicted"/>
<dbReference type="Proteomes" id="UP000000378">
    <property type="component" value="Chromosome"/>
</dbReference>
<dbReference type="EMBL" id="CP002048">
    <property type="protein sequence ID" value="ADI01201.1"/>
    <property type="molecule type" value="Genomic_DNA"/>
</dbReference>
<dbReference type="AlphaFoldDB" id="D7CKG6"/>
<accession>D7CKG6</accession>
<reference evidence="2 3" key="2">
    <citation type="journal article" date="2010" name="Stand. Genomic Sci.">
        <title>Complete genome sequence of Syntrophothermus lipocalidus type strain (TGB-C1).</title>
        <authorList>
            <person name="Djao O.D."/>
            <person name="Zhang X."/>
            <person name="Lucas S."/>
            <person name="Lapidus A."/>
            <person name="Del Rio T.G."/>
            <person name="Nolan M."/>
            <person name="Tice H."/>
            <person name="Cheng J.F."/>
            <person name="Han C."/>
            <person name="Tapia R."/>
            <person name="Goodwin L."/>
            <person name="Pitluck S."/>
            <person name="Liolios K."/>
            <person name="Ivanova N."/>
            <person name="Mavromatis K."/>
            <person name="Mikhailova N."/>
            <person name="Ovchinnikova G."/>
            <person name="Pati A."/>
            <person name="Brambilla E."/>
            <person name="Chen A."/>
            <person name="Palaniappan K."/>
            <person name="Land M."/>
            <person name="Hauser L."/>
            <person name="Chang Y.J."/>
            <person name="Jeffries C.D."/>
            <person name="Rohde M."/>
            <person name="Sikorski J."/>
            <person name="Spring S."/>
            <person name="Goker M."/>
            <person name="Detter J.C."/>
            <person name="Woyke T."/>
            <person name="Bristow J."/>
            <person name="Eisen J.A."/>
            <person name="Markowitz V."/>
            <person name="Hugenholtz P."/>
            <person name="Kyrpides N.C."/>
            <person name="Klenk H.P."/>
        </authorList>
    </citation>
    <scope>NUCLEOTIDE SEQUENCE [LARGE SCALE GENOMIC DNA]</scope>
    <source>
        <strain evidence="3">DSM 12680 / TGB-C1</strain>
    </source>
</reference>
<gene>
    <name evidence="2" type="ordered locus">Slip_0417</name>
</gene>
<feature type="transmembrane region" description="Helical" evidence="1">
    <location>
        <begin position="102"/>
        <end position="124"/>
    </location>
</feature>
<dbReference type="RefSeq" id="WP_013174603.1">
    <property type="nucleotide sequence ID" value="NC_014220.1"/>
</dbReference>
<dbReference type="Pfam" id="PF06686">
    <property type="entry name" value="SpoIIIAC"/>
    <property type="match status" value="2"/>
</dbReference>
<evidence type="ECO:0000256" key="1">
    <source>
        <dbReference type="SAM" id="Phobius"/>
    </source>
</evidence>
<sequence length="129" mass="14031">MEIARLVGIALVTTVFLMFLRQEKPQIAVLLSIAFGIVVFFMIIGKLFSVVQVVSQLSRKAEVNFFFVSTVLKILGVAYLAEFASVICRDAGEQAVAQKVEFAAKVIIAVLALPILVAILESIMDIMPG</sequence>